<dbReference type="HOGENOM" id="CLU_062618_5_5_9"/>
<dbReference type="InterPro" id="IPR005471">
    <property type="entry name" value="Tscrpt_reg_IclR_N"/>
</dbReference>
<dbReference type="InterPro" id="IPR036388">
    <property type="entry name" value="WH-like_DNA-bd_sf"/>
</dbReference>
<reference evidence="6 7" key="1">
    <citation type="journal article" date="2008" name="Appl. Environ. Microbiol.">
        <title>Hydrogenomics of the extremely thermophilic bacterium Caldicellulosiruptor saccharolyticus.</title>
        <authorList>
            <person name="van de Werken H.J."/>
            <person name="Verhaart M.R."/>
            <person name="VanFossen A.L."/>
            <person name="Willquist K."/>
            <person name="Lewis D.L."/>
            <person name="Nichols J.D."/>
            <person name="Goorissen H.P."/>
            <person name="Mongodin E.F."/>
            <person name="Nelson K.E."/>
            <person name="van Niel E.W."/>
            <person name="Stams A.J."/>
            <person name="Ward D.E."/>
            <person name="de Vos W.M."/>
            <person name="van der Oost J."/>
            <person name="Kelly R.M."/>
            <person name="Kengen S.W."/>
        </authorList>
    </citation>
    <scope>NUCLEOTIDE SEQUENCE [LARGE SCALE GENOMIC DNA]</scope>
    <source>
        <strain evidence="7">ATCC 43494 / DSM 8903 / Tp8T 6331</strain>
    </source>
</reference>
<dbReference type="Gene3D" id="3.30.450.40">
    <property type="match status" value="1"/>
</dbReference>
<dbReference type="OrthoDB" id="9791752at2"/>
<dbReference type="InterPro" id="IPR050707">
    <property type="entry name" value="HTH_MetabolicPath_Reg"/>
</dbReference>
<protein>
    <submittedName>
        <fullName evidence="6">Regulatory protein, IclR</fullName>
    </submittedName>
</protein>
<dbReference type="STRING" id="351627.Csac_2735"/>
<dbReference type="Gene3D" id="1.10.10.10">
    <property type="entry name" value="Winged helix-like DNA-binding domain superfamily/Winged helix DNA-binding domain"/>
    <property type="match status" value="1"/>
</dbReference>
<dbReference type="PROSITE" id="PS51077">
    <property type="entry name" value="HTH_ICLR"/>
    <property type="match status" value="1"/>
</dbReference>
<proteinExistence type="predicted"/>
<evidence type="ECO:0000256" key="2">
    <source>
        <dbReference type="ARBA" id="ARBA00023125"/>
    </source>
</evidence>
<feature type="domain" description="IclR-ED" evidence="5">
    <location>
        <begin position="71"/>
        <end position="254"/>
    </location>
</feature>
<dbReference type="SUPFAM" id="SSF46785">
    <property type="entry name" value="Winged helix' DNA-binding domain"/>
    <property type="match status" value="1"/>
</dbReference>
<organism evidence="6 7">
    <name type="scientific">Caldicellulosiruptor saccharolyticus (strain ATCC 43494 / DSM 8903 / Tp8T 6331)</name>
    <dbReference type="NCBI Taxonomy" id="351627"/>
    <lineage>
        <taxon>Bacteria</taxon>
        <taxon>Bacillati</taxon>
        <taxon>Bacillota</taxon>
        <taxon>Bacillota incertae sedis</taxon>
        <taxon>Caldicellulosiruptorales</taxon>
        <taxon>Caldicellulosiruptoraceae</taxon>
        <taxon>Caldicellulosiruptor</taxon>
    </lineage>
</organism>
<name>A4XN15_CALS8</name>
<dbReference type="KEGG" id="csc:Csac_2735"/>
<dbReference type="Pfam" id="PF01614">
    <property type="entry name" value="IclR_C"/>
    <property type="match status" value="1"/>
</dbReference>
<dbReference type="eggNOG" id="COG1414">
    <property type="taxonomic scope" value="Bacteria"/>
</dbReference>
<gene>
    <name evidence="6" type="ordered locus">Csac_2735</name>
</gene>
<dbReference type="InterPro" id="IPR014757">
    <property type="entry name" value="Tscrpt_reg_IclR_C"/>
</dbReference>
<dbReference type="Pfam" id="PF09339">
    <property type="entry name" value="HTH_IclR"/>
    <property type="match status" value="1"/>
</dbReference>
<dbReference type="AlphaFoldDB" id="A4XN15"/>
<accession>A4XN15</accession>
<dbReference type="GO" id="GO:0045892">
    <property type="term" value="P:negative regulation of DNA-templated transcription"/>
    <property type="evidence" value="ECO:0007669"/>
    <property type="project" value="TreeGrafter"/>
</dbReference>
<dbReference type="InterPro" id="IPR036390">
    <property type="entry name" value="WH_DNA-bd_sf"/>
</dbReference>
<keyword evidence="3" id="KW-0804">Transcription</keyword>
<dbReference type="RefSeq" id="WP_011918218.1">
    <property type="nucleotide sequence ID" value="NC_009437.1"/>
</dbReference>
<evidence type="ECO:0000256" key="1">
    <source>
        <dbReference type="ARBA" id="ARBA00023015"/>
    </source>
</evidence>
<dbReference type="SMART" id="SM00346">
    <property type="entry name" value="HTH_ICLR"/>
    <property type="match status" value="1"/>
</dbReference>
<evidence type="ECO:0000313" key="6">
    <source>
        <dbReference type="EMBL" id="ABP68300.1"/>
    </source>
</evidence>
<evidence type="ECO:0000313" key="7">
    <source>
        <dbReference type="Proteomes" id="UP000000256"/>
    </source>
</evidence>
<evidence type="ECO:0000256" key="3">
    <source>
        <dbReference type="ARBA" id="ARBA00023163"/>
    </source>
</evidence>
<dbReference type="GO" id="GO:0003677">
    <property type="term" value="F:DNA binding"/>
    <property type="evidence" value="ECO:0007669"/>
    <property type="project" value="UniProtKB-KW"/>
</dbReference>
<keyword evidence="7" id="KW-1185">Reference proteome</keyword>
<sequence length="261" mass="29197">MEKGKNLHRSLQRALDIMELIASCSEGLTLSNISQKLGIPKSSALSLLNTLVERKYLIFDSATNRYKMGIKMFEVGSGYLRESEFMDAIMAVVAKVARKSNETVHLAVRDGRDVIYIAKIESNHPIRIASSIGKRIPAHATALGKALLSGLSDKELRELYSQQPPERLTANTICEVEKLIEEIRKVRENGYALDYEESSEGVRCFGAPIFNHNEQIIAAISIAVPTIRVNEENEGYFIELIKEAAQEISDILKIYQKQSLI</sequence>
<feature type="domain" description="HTH iclR-type" evidence="4">
    <location>
        <begin position="8"/>
        <end position="70"/>
    </location>
</feature>
<keyword evidence="2" id="KW-0238">DNA-binding</keyword>
<dbReference type="SUPFAM" id="SSF55781">
    <property type="entry name" value="GAF domain-like"/>
    <property type="match status" value="1"/>
</dbReference>
<dbReference type="Proteomes" id="UP000000256">
    <property type="component" value="Chromosome"/>
</dbReference>
<dbReference type="PANTHER" id="PTHR30136:SF24">
    <property type="entry name" value="HTH-TYPE TRANSCRIPTIONAL REPRESSOR ALLR"/>
    <property type="match status" value="1"/>
</dbReference>
<dbReference type="GO" id="GO:0003700">
    <property type="term" value="F:DNA-binding transcription factor activity"/>
    <property type="evidence" value="ECO:0007669"/>
    <property type="project" value="TreeGrafter"/>
</dbReference>
<evidence type="ECO:0000259" key="4">
    <source>
        <dbReference type="PROSITE" id="PS51077"/>
    </source>
</evidence>
<dbReference type="InterPro" id="IPR029016">
    <property type="entry name" value="GAF-like_dom_sf"/>
</dbReference>
<keyword evidence="1" id="KW-0805">Transcription regulation</keyword>
<dbReference type="PANTHER" id="PTHR30136">
    <property type="entry name" value="HELIX-TURN-HELIX TRANSCRIPTIONAL REGULATOR, ICLR FAMILY"/>
    <property type="match status" value="1"/>
</dbReference>
<dbReference type="EMBL" id="CP000679">
    <property type="protein sequence ID" value="ABP68300.1"/>
    <property type="molecule type" value="Genomic_DNA"/>
</dbReference>
<dbReference type="PROSITE" id="PS51078">
    <property type="entry name" value="ICLR_ED"/>
    <property type="match status" value="1"/>
</dbReference>
<evidence type="ECO:0000259" key="5">
    <source>
        <dbReference type="PROSITE" id="PS51078"/>
    </source>
</evidence>